<dbReference type="PANTHER" id="PTHR42194">
    <property type="entry name" value="UPF0276 PROTEIN HI_1600"/>
    <property type="match status" value="1"/>
</dbReference>
<dbReference type="SUPFAM" id="SSF51658">
    <property type="entry name" value="Xylose isomerase-like"/>
    <property type="match status" value="1"/>
</dbReference>
<evidence type="ECO:0000256" key="1">
    <source>
        <dbReference type="HAMAP-Rule" id="MF_00697"/>
    </source>
</evidence>
<dbReference type="EMBL" id="FOCI01000006">
    <property type="protein sequence ID" value="SEM88469.1"/>
    <property type="molecule type" value="Genomic_DNA"/>
</dbReference>
<dbReference type="Proteomes" id="UP000199585">
    <property type="component" value="Unassembled WGS sequence"/>
</dbReference>
<dbReference type="Pfam" id="PF05114">
    <property type="entry name" value="MbnB_TglH_ChrH"/>
    <property type="match status" value="1"/>
</dbReference>
<dbReference type="AlphaFoldDB" id="A0A1H8C0S2"/>
<dbReference type="Gene3D" id="3.20.20.150">
    <property type="entry name" value="Divalent-metal-dependent TIM barrel enzymes"/>
    <property type="match status" value="1"/>
</dbReference>
<organism evidence="2 3">
    <name type="scientific">Loktanella fryxellensis</name>
    <dbReference type="NCBI Taxonomy" id="245187"/>
    <lineage>
        <taxon>Bacteria</taxon>
        <taxon>Pseudomonadati</taxon>
        <taxon>Pseudomonadota</taxon>
        <taxon>Alphaproteobacteria</taxon>
        <taxon>Rhodobacterales</taxon>
        <taxon>Roseobacteraceae</taxon>
        <taxon>Loktanella</taxon>
    </lineage>
</organism>
<name>A0A1H8C0S2_9RHOB</name>
<keyword evidence="3" id="KW-1185">Reference proteome</keyword>
<dbReference type="OrthoDB" id="9763101at2"/>
<dbReference type="PANTHER" id="PTHR42194:SF1">
    <property type="entry name" value="UPF0276 PROTEIN HI_1600"/>
    <property type="match status" value="1"/>
</dbReference>
<sequence length="293" mass="31273">MIQHPAPTTRLPAGTGIGLKRAHVAGLLAGPASLSFLEVHAENYMGDGGPPHEELTALRRDFALSVHGVGLSIGGAGPLDDAHLSRLAHLCDRYQPESFSEHLAWSSHDGAGLNDLLPLPYDAATLRAVCDHIDRVQDALRRPMLLENPATYVTFAHSTMEETDFLRAITARTGCGLLLDVNNVFVSCTNHRADPRAYLAAFPLDAVGEIHLGGHHAEDLPSGPLLIDTHGAAVADPVWTLYEEVIARTGPLPTLIEWDTDVPPLPVLLAEADRAAAIMAGATPAREVRHAIA</sequence>
<dbReference type="RefSeq" id="WP_089900282.1">
    <property type="nucleotide sequence ID" value="NZ_FOCI01000006.1"/>
</dbReference>
<proteinExistence type="inferred from homology"/>
<protein>
    <recommendedName>
        <fullName evidence="1">UPF0276 protein SAMN04488003_1065</fullName>
    </recommendedName>
</protein>
<evidence type="ECO:0000313" key="3">
    <source>
        <dbReference type="Proteomes" id="UP000199585"/>
    </source>
</evidence>
<dbReference type="STRING" id="245187.SAMN04488003_1065"/>
<reference evidence="2 3" key="1">
    <citation type="submission" date="2016-10" db="EMBL/GenBank/DDBJ databases">
        <authorList>
            <person name="de Groot N.N."/>
        </authorList>
    </citation>
    <scope>NUCLEOTIDE SEQUENCE [LARGE SCALE GENOMIC DNA]</scope>
    <source>
        <strain evidence="2 3">DSM 16213</strain>
    </source>
</reference>
<gene>
    <name evidence="2" type="ORF">SAMN04488003_1065</name>
</gene>
<dbReference type="InterPro" id="IPR036237">
    <property type="entry name" value="Xyl_isomerase-like_sf"/>
</dbReference>
<accession>A0A1H8C0S2</accession>
<dbReference type="NCBIfam" id="NF003818">
    <property type="entry name" value="PRK05409.1"/>
    <property type="match status" value="1"/>
</dbReference>
<comment type="similarity">
    <text evidence="1">Belongs to the UPF0276 family.</text>
</comment>
<evidence type="ECO:0000313" key="2">
    <source>
        <dbReference type="EMBL" id="SEM88469.1"/>
    </source>
</evidence>
<dbReference type="InterPro" id="IPR007801">
    <property type="entry name" value="MbnB/TglH/ChrH"/>
</dbReference>
<dbReference type="HAMAP" id="MF_00697">
    <property type="entry name" value="UPF0276"/>
    <property type="match status" value="1"/>
</dbReference>